<dbReference type="Gene3D" id="1.20.58.340">
    <property type="entry name" value="Magnesium transport protein CorA, transmembrane region"/>
    <property type="match status" value="1"/>
</dbReference>
<dbReference type="Pfam" id="PF01544">
    <property type="entry name" value="CorA"/>
    <property type="match status" value="1"/>
</dbReference>
<keyword evidence="6" id="KW-0997">Cell inner membrane</keyword>
<accession>A0A4D7C9X7</accession>
<dbReference type="InterPro" id="IPR002523">
    <property type="entry name" value="MgTranspt_CorA/ZnTranspt_ZntB"/>
</dbReference>
<dbReference type="FunFam" id="1.20.58.340:FF:000001">
    <property type="entry name" value="Magnesium transport protein CorA"/>
    <property type="match status" value="1"/>
</dbReference>
<evidence type="ECO:0000256" key="6">
    <source>
        <dbReference type="ARBA" id="ARBA00022519"/>
    </source>
</evidence>
<name>A0A4D7C9X7_9SPHN</name>
<evidence type="ECO:0000256" key="12">
    <source>
        <dbReference type="ARBA" id="ARBA00034269"/>
    </source>
</evidence>
<dbReference type="PANTHER" id="PTHR47685">
    <property type="entry name" value="MAGNESIUM TRANSPORT PROTEIN CORA"/>
    <property type="match status" value="1"/>
</dbReference>
<dbReference type="InterPro" id="IPR045861">
    <property type="entry name" value="CorA_cytoplasmic_dom"/>
</dbReference>
<feature type="transmembrane region" description="Helical" evidence="13">
    <location>
        <begin position="173"/>
        <end position="193"/>
    </location>
</feature>
<keyword evidence="15" id="KW-1185">Reference proteome</keyword>
<keyword evidence="7 13" id="KW-0812">Transmembrane</keyword>
<keyword evidence="5" id="KW-1003">Cell membrane</keyword>
<dbReference type="KEGG" id="hgn:E6W36_11265"/>
<evidence type="ECO:0000256" key="5">
    <source>
        <dbReference type="ARBA" id="ARBA00022475"/>
    </source>
</evidence>
<dbReference type="GO" id="GO:0015087">
    <property type="term" value="F:cobalt ion transmembrane transporter activity"/>
    <property type="evidence" value="ECO:0007669"/>
    <property type="project" value="TreeGrafter"/>
</dbReference>
<evidence type="ECO:0000313" key="15">
    <source>
        <dbReference type="Proteomes" id="UP000298714"/>
    </source>
</evidence>
<reference evidence="15" key="1">
    <citation type="submission" date="2019-04" db="EMBL/GenBank/DDBJ databases">
        <title>Complete genome sequence of Sphingomonas sp. W1-2-3.</title>
        <authorList>
            <person name="Im W.T."/>
        </authorList>
    </citation>
    <scope>NUCLEOTIDE SEQUENCE [LARGE SCALE GENOMIC DNA]</scope>
    <source>
        <strain evidence="15">W1-2-3</strain>
    </source>
</reference>
<dbReference type="SUPFAM" id="SSF143865">
    <property type="entry name" value="CorA soluble domain-like"/>
    <property type="match status" value="1"/>
</dbReference>
<protein>
    <recommendedName>
        <fullName evidence="3">Magnesium transport protein CorA</fullName>
    </recommendedName>
</protein>
<dbReference type="GO" id="GO:0005886">
    <property type="term" value="C:plasma membrane"/>
    <property type="evidence" value="ECO:0007669"/>
    <property type="project" value="UniProtKB-SubCell"/>
</dbReference>
<evidence type="ECO:0000256" key="13">
    <source>
        <dbReference type="SAM" id="Phobius"/>
    </source>
</evidence>
<dbReference type="EMBL" id="CP039704">
    <property type="protein sequence ID" value="QCI79877.1"/>
    <property type="molecule type" value="Genomic_DNA"/>
</dbReference>
<dbReference type="AlphaFoldDB" id="A0A4D7C9X7"/>
<keyword evidence="11 13" id="KW-0472">Membrane</keyword>
<organism evidence="14 15">
    <name type="scientific">Hankyongella ginsenosidimutans</name>
    <dbReference type="NCBI Taxonomy" id="1763828"/>
    <lineage>
        <taxon>Bacteria</taxon>
        <taxon>Pseudomonadati</taxon>
        <taxon>Pseudomonadota</taxon>
        <taxon>Alphaproteobacteria</taxon>
        <taxon>Sphingomonadales</taxon>
        <taxon>Sphingomonadaceae</taxon>
        <taxon>Hankyongella</taxon>
    </lineage>
</organism>
<dbReference type="Proteomes" id="UP000298714">
    <property type="component" value="Chromosome"/>
</dbReference>
<evidence type="ECO:0000256" key="9">
    <source>
        <dbReference type="ARBA" id="ARBA00022989"/>
    </source>
</evidence>
<dbReference type="RefSeq" id="WP_222872718.1">
    <property type="nucleotide sequence ID" value="NZ_CP039704.1"/>
</dbReference>
<comment type="similarity">
    <text evidence="2">Belongs to the CorA metal ion transporter (MIT) (TC 1.A.35) family.</text>
</comment>
<dbReference type="PANTHER" id="PTHR47685:SF1">
    <property type="entry name" value="MAGNESIUM TRANSPORT PROTEIN CORA"/>
    <property type="match status" value="1"/>
</dbReference>
<dbReference type="InterPro" id="IPR045863">
    <property type="entry name" value="CorA_TM1_TM2"/>
</dbReference>
<dbReference type="InterPro" id="IPR050829">
    <property type="entry name" value="CorA_MIT"/>
</dbReference>
<evidence type="ECO:0000256" key="1">
    <source>
        <dbReference type="ARBA" id="ARBA00004429"/>
    </source>
</evidence>
<feature type="transmembrane region" description="Helical" evidence="13">
    <location>
        <begin position="141"/>
        <end position="161"/>
    </location>
</feature>
<evidence type="ECO:0000256" key="10">
    <source>
        <dbReference type="ARBA" id="ARBA00023065"/>
    </source>
</evidence>
<dbReference type="GO" id="GO:0015095">
    <property type="term" value="F:magnesium ion transmembrane transporter activity"/>
    <property type="evidence" value="ECO:0007669"/>
    <property type="project" value="TreeGrafter"/>
</dbReference>
<sequence length="199" mass="22027">MLGTTAILTEMMEGLVNRASDNLGDAIADLDRMARDVFDPRQKVGAISPLRMKVMLKRLGQIGDLLSKLRDSLVSLRRLFNFLAADYTMPEMAMVRIQLQTLALDAEALIDHATFASQRINLLVDAALGLIGVEQNAIIKIFSVASVVFLPPTLIASIYGMNFDVMPELHWTFGYPMALGAMVASAVLPYLFFKYKGWL</sequence>
<comment type="subcellular location">
    <subcellularLocation>
        <location evidence="1">Cell inner membrane</location>
        <topology evidence="1">Multi-pass membrane protein</topology>
    </subcellularLocation>
</comment>
<keyword evidence="10" id="KW-0406">Ion transport</keyword>
<evidence type="ECO:0000256" key="7">
    <source>
        <dbReference type="ARBA" id="ARBA00022692"/>
    </source>
</evidence>
<keyword evidence="4" id="KW-0813">Transport</keyword>
<proteinExistence type="inferred from homology"/>
<evidence type="ECO:0000256" key="11">
    <source>
        <dbReference type="ARBA" id="ARBA00023136"/>
    </source>
</evidence>
<comment type="catalytic activity">
    <reaction evidence="12">
        <text>Mg(2+)(in) = Mg(2+)(out)</text>
        <dbReference type="Rhea" id="RHEA:29827"/>
        <dbReference type="ChEBI" id="CHEBI:18420"/>
    </reaction>
</comment>
<dbReference type="SUPFAM" id="SSF144083">
    <property type="entry name" value="Magnesium transport protein CorA, transmembrane region"/>
    <property type="match status" value="1"/>
</dbReference>
<gene>
    <name evidence="14" type="ORF">E6W36_11265</name>
</gene>
<evidence type="ECO:0000256" key="8">
    <source>
        <dbReference type="ARBA" id="ARBA00022842"/>
    </source>
</evidence>
<evidence type="ECO:0000313" key="14">
    <source>
        <dbReference type="EMBL" id="QCI79877.1"/>
    </source>
</evidence>
<keyword evidence="8" id="KW-0460">Magnesium</keyword>
<dbReference type="GO" id="GO:0015099">
    <property type="term" value="F:nickel cation transmembrane transporter activity"/>
    <property type="evidence" value="ECO:0007669"/>
    <property type="project" value="TreeGrafter"/>
</dbReference>
<keyword evidence="9 13" id="KW-1133">Transmembrane helix</keyword>
<evidence type="ECO:0000256" key="3">
    <source>
        <dbReference type="ARBA" id="ARBA00019439"/>
    </source>
</evidence>
<evidence type="ECO:0000256" key="2">
    <source>
        <dbReference type="ARBA" id="ARBA00009765"/>
    </source>
</evidence>
<evidence type="ECO:0000256" key="4">
    <source>
        <dbReference type="ARBA" id="ARBA00022448"/>
    </source>
</evidence>